<comment type="catalytic activity">
    <reaction evidence="1">
        <text>ATP + protein L-histidine = ADP + protein N-phospho-L-histidine.</text>
        <dbReference type="EC" id="2.7.13.3"/>
    </reaction>
</comment>
<dbReference type="AlphaFoldDB" id="A0AAE3JJ10"/>
<dbReference type="EC" id="2.7.13.3" evidence="2"/>
<evidence type="ECO:0000256" key="8">
    <source>
        <dbReference type="ARBA" id="ARBA00023012"/>
    </source>
</evidence>
<dbReference type="EMBL" id="JAINWA010000003">
    <property type="protein sequence ID" value="MCD1654943.1"/>
    <property type="molecule type" value="Genomic_DNA"/>
</dbReference>
<evidence type="ECO:0000256" key="3">
    <source>
        <dbReference type="ARBA" id="ARBA00022553"/>
    </source>
</evidence>
<dbReference type="PANTHER" id="PTHR42878">
    <property type="entry name" value="TWO-COMPONENT HISTIDINE KINASE"/>
    <property type="match status" value="1"/>
</dbReference>
<evidence type="ECO:0000256" key="7">
    <source>
        <dbReference type="ARBA" id="ARBA00022840"/>
    </source>
</evidence>
<dbReference type="Gene3D" id="3.30.565.10">
    <property type="entry name" value="Histidine kinase-like ATPase, C-terminal domain"/>
    <property type="match status" value="1"/>
</dbReference>
<sequence length="439" mass="49470">MPSEVQDIEQLRQKIIGLGEKSLKKSYYPELQQRILELEHTNELLRTEMDARAALDRSLKVMHERLSALFVSTPELILFCEAERNSEGILTDFRIAESNPAASDCFGISSDSIKNTRLSESPLNRGLPHLSDLELISRGLLSWNGEIRSSKKKIFRVSIVPLQKDQLTVVATDITDLEQVKEKLLAKNKELENYLYVASHDLRSPLVNIQGFSNRLAKFTEILARRFMQGLLTEEESEEVLAVLNKEMPKALTVVLGNVEKMDRLISGLLKISRTGRITPQIRKVNMSSLFSQIVGEFSYQIEQAGAQVSQGNVLSCYGDESLLHQLFSNLIGNALKYRHPDRACEIILESHAQNGFVVYHIRDNGIGIAEKYSERIWDVFYRVDPSSPASGEGLGLSIVKRIADKHNGRAWYESTEGLGSTFYVELPAEPFDAAEEEK</sequence>
<evidence type="ECO:0000256" key="2">
    <source>
        <dbReference type="ARBA" id="ARBA00012438"/>
    </source>
</evidence>
<dbReference type="PRINTS" id="PR00344">
    <property type="entry name" value="BCTRLSENSOR"/>
</dbReference>
<dbReference type="InterPro" id="IPR036097">
    <property type="entry name" value="HisK_dim/P_sf"/>
</dbReference>
<dbReference type="InterPro" id="IPR003661">
    <property type="entry name" value="HisK_dim/P_dom"/>
</dbReference>
<dbReference type="GO" id="GO:0030295">
    <property type="term" value="F:protein kinase activator activity"/>
    <property type="evidence" value="ECO:0007669"/>
    <property type="project" value="TreeGrafter"/>
</dbReference>
<dbReference type="SUPFAM" id="SSF47384">
    <property type="entry name" value="Homodimeric domain of signal transducing histidine kinase"/>
    <property type="match status" value="1"/>
</dbReference>
<keyword evidence="7" id="KW-0067">ATP-binding</keyword>
<keyword evidence="11" id="KW-1185">Reference proteome</keyword>
<gene>
    <name evidence="10" type="ORF">K7J14_09555</name>
</gene>
<dbReference type="GO" id="GO:0000156">
    <property type="term" value="F:phosphorelay response regulator activity"/>
    <property type="evidence" value="ECO:0007669"/>
    <property type="project" value="TreeGrafter"/>
</dbReference>
<dbReference type="GO" id="GO:0000155">
    <property type="term" value="F:phosphorelay sensor kinase activity"/>
    <property type="evidence" value="ECO:0007669"/>
    <property type="project" value="InterPro"/>
</dbReference>
<evidence type="ECO:0000256" key="5">
    <source>
        <dbReference type="ARBA" id="ARBA00022741"/>
    </source>
</evidence>
<keyword evidence="6" id="KW-0418">Kinase</keyword>
<dbReference type="Proteomes" id="UP001198163">
    <property type="component" value="Unassembled WGS sequence"/>
</dbReference>
<comment type="caution">
    <text evidence="10">The sequence shown here is derived from an EMBL/GenBank/DDBJ whole genome shotgun (WGS) entry which is preliminary data.</text>
</comment>
<keyword evidence="8" id="KW-0902">Two-component regulatory system</keyword>
<dbReference type="SMART" id="SM00387">
    <property type="entry name" value="HATPase_c"/>
    <property type="match status" value="1"/>
</dbReference>
<dbReference type="InterPro" id="IPR036890">
    <property type="entry name" value="HATPase_C_sf"/>
</dbReference>
<feature type="domain" description="Histidine kinase" evidence="9">
    <location>
        <begin position="197"/>
        <end position="431"/>
    </location>
</feature>
<dbReference type="PROSITE" id="PS50109">
    <property type="entry name" value="HIS_KIN"/>
    <property type="match status" value="1"/>
</dbReference>
<dbReference type="RefSeq" id="WP_230755627.1">
    <property type="nucleotide sequence ID" value="NZ_JAINWA010000003.1"/>
</dbReference>
<dbReference type="FunFam" id="3.30.565.10:FF:000006">
    <property type="entry name" value="Sensor histidine kinase WalK"/>
    <property type="match status" value="1"/>
</dbReference>
<keyword evidence="3" id="KW-0597">Phosphoprotein</keyword>
<evidence type="ECO:0000256" key="6">
    <source>
        <dbReference type="ARBA" id="ARBA00022777"/>
    </source>
</evidence>
<dbReference type="PANTHER" id="PTHR42878:SF7">
    <property type="entry name" value="SENSOR HISTIDINE KINASE GLRK"/>
    <property type="match status" value="1"/>
</dbReference>
<dbReference type="Gene3D" id="3.30.450.20">
    <property type="entry name" value="PAS domain"/>
    <property type="match status" value="1"/>
</dbReference>
<accession>A0AAE3JJ10</accession>
<dbReference type="GO" id="GO:0007234">
    <property type="term" value="P:osmosensory signaling via phosphorelay pathway"/>
    <property type="evidence" value="ECO:0007669"/>
    <property type="project" value="TreeGrafter"/>
</dbReference>
<name>A0AAE3JJ10_9SPIR</name>
<dbReference type="SUPFAM" id="SSF55874">
    <property type="entry name" value="ATPase domain of HSP90 chaperone/DNA topoisomerase II/histidine kinase"/>
    <property type="match status" value="1"/>
</dbReference>
<dbReference type="CDD" id="cd00082">
    <property type="entry name" value="HisKA"/>
    <property type="match status" value="1"/>
</dbReference>
<protein>
    <recommendedName>
        <fullName evidence="2">histidine kinase</fullName>
        <ecNumber evidence="2">2.7.13.3</ecNumber>
    </recommendedName>
</protein>
<evidence type="ECO:0000313" key="11">
    <source>
        <dbReference type="Proteomes" id="UP001198163"/>
    </source>
</evidence>
<dbReference type="GO" id="GO:0005524">
    <property type="term" value="F:ATP binding"/>
    <property type="evidence" value="ECO:0007669"/>
    <property type="project" value="UniProtKB-KW"/>
</dbReference>
<dbReference type="Pfam" id="PF02518">
    <property type="entry name" value="HATPase_c"/>
    <property type="match status" value="1"/>
</dbReference>
<evidence type="ECO:0000256" key="4">
    <source>
        <dbReference type="ARBA" id="ARBA00022679"/>
    </source>
</evidence>
<dbReference type="Gene3D" id="1.10.287.130">
    <property type="match status" value="1"/>
</dbReference>
<dbReference type="InterPro" id="IPR005467">
    <property type="entry name" value="His_kinase_dom"/>
</dbReference>
<reference evidence="10" key="1">
    <citation type="submission" date="2021-08" db="EMBL/GenBank/DDBJ databases">
        <title>Comparative analyses of Brucepasteria parasyntrophica and Teretinema zuelzerae.</title>
        <authorList>
            <person name="Song Y."/>
            <person name="Brune A."/>
        </authorList>
    </citation>
    <scope>NUCLEOTIDE SEQUENCE</scope>
    <source>
        <strain evidence="10">DSM 1903</strain>
    </source>
</reference>
<evidence type="ECO:0000259" key="9">
    <source>
        <dbReference type="PROSITE" id="PS50109"/>
    </source>
</evidence>
<keyword evidence="5" id="KW-0547">Nucleotide-binding</keyword>
<dbReference type="InterPro" id="IPR003594">
    <property type="entry name" value="HATPase_dom"/>
</dbReference>
<dbReference type="InterPro" id="IPR004358">
    <property type="entry name" value="Sig_transdc_His_kin-like_C"/>
</dbReference>
<keyword evidence="4" id="KW-0808">Transferase</keyword>
<dbReference type="InterPro" id="IPR050351">
    <property type="entry name" value="BphY/WalK/GraS-like"/>
</dbReference>
<proteinExistence type="predicted"/>
<evidence type="ECO:0000256" key="1">
    <source>
        <dbReference type="ARBA" id="ARBA00000085"/>
    </source>
</evidence>
<organism evidence="10 11">
    <name type="scientific">Teretinema zuelzerae</name>
    <dbReference type="NCBI Taxonomy" id="156"/>
    <lineage>
        <taxon>Bacteria</taxon>
        <taxon>Pseudomonadati</taxon>
        <taxon>Spirochaetota</taxon>
        <taxon>Spirochaetia</taxon>
        <taxon>Spirochaetales</taxon>
        <taxon>Treponemataceae</taxon>
        <taxon>Teretinema</taxon>
    </lineage>
</organism>
<evidence type="ECO:0000313" key="10">
    <source>
        <dbReference type="EMBL" id="MCD1654943.1"/>
    </source>
</evidence>